<comment type="caution">
    <text evidence="4">The sequence shown here is derived from an EMBL/GenBank/DDBJ whole genome shotgun (WGS) entry which is preliminary data.</text>
</comment>
<evidence type="ECO:0000256" key="2">
    <source>
        <dbReference type="ARBA" id="ARBA00022729"/>
    </source>
</evidence>
<dbReference type="OrthoDB" id="9815808at2"/>
<dbReference type="Pfam" id="PF03524">
    <property type="entry name" value="CagX"/>
    <property type="match status" value="1"/>
</dbReference>
<evidence type="ECO:0000313" key="5">
    <source>
        <dbReference type="Proteomes" id="UP000282125"/>
    </source>
</evidence>
<feature type="signal peptide" evidence="3">
    <location>
        <begin position="1"/>
        <end position="22"/>
    </location>
</feature>
<protein>
    <submittedName>
        <fullName evidence="4">Conjugal transfer protein TrbG</fullName>
    </submittedName>
</protein>
<dbReference type="RefSeq" id="WP_124966359.1">
    <property type="nucleotide sequence ID" value="NZ_RRAZ01000033.1"/>
</dbReference>
<name>A0A3P3D9P6_9RHOB</name>
<keyword evidence="5" id="KW-1185">Reference proteome</keyword>
<gene>
    <name evidence="4" type="ORF">EG244_16920</name>
</gene>
<dbReference type="EMBL" id="RRAZ01000033">
    <property type="protein sequence ID" value="RRH71080.1"/>
    <property type="molecule type" value="Genomic_DNA"/>
</dbReference>
<organism evidence="4 5">
    <name type="scientific">Falsigemmobacter faecalis</name>
    <dbReference type="NCBI Taxonomy" id="2488730"/>
    <lineage>
        <taxon>Bacteria</taxon>
        <taxon>Pseudomonadati</taxon>
        <taxon>Pseudomonadota</taxon>
        <taxon>Alphaproteobacteria</taxon>
        <taxon>Rhodobacterales</taxon>
        <taxon>Paracoccaceae</taxon>
        <taxon>Falsigemmobacter</taxon>
    </lineage>
</organism>
<dbReference type="InterPro" id="IPR010258">
    <property type="entry name" value="Conjugal_tfr_TrbG/VirB9/CagX"/>
</dbReference>
<accession>A0A3P3D9P6</accession>
<evidence type="ECO:0000313" key="4">
    <source>
        <dbReference type="EMBL" id="RRH71080.1"/>
    </source>
</evidence>
<sequence>MIRPLTCALSALLLCATAPGFAETTPRSGPHDSRVRSATWTEGQVYRVVTSLTRVTSIEFGTGETIRSIIAGDTAGFQFDGVPGGQAFAIKPVLEGAATNIIVYTNRRSYYFHVVEAGTTSHYVVQFRYPEPLSRASRAVASAAPNYAYAASGDGAFRPEAVWDDGRFTYFRFAPDAPMPAIFRMSGSKERLVNAVVQSEGVMRVSGTSGQWVLRIGEEVICIEDAAKARAGA</sequence>
<dbReference type="Gene3D" id="2.60.40.2500">
    <property type="match status" value="1"/>
</dbReference>
<dbReference type="Proteomes" id="UP000282125">
    <property type="component" value="Unassembled WGS sequence"/>
</dbReference>
<dbReference type="CDD" id="cd06911">
    <property type="entry name" value="VirB9_CagX_TrbG"/>
    <property type="match status" value="1"/>
</dbReference>
<dbReference type="AlphaFoldDB" id="A0A3P3D9P6"/>
<proteinExistence type="inferred from homology"/>
<evidence type="ECO:0000256" key="3">
    <source>
        <dbReference type="SAM" id="SignalP"/>
    </source>
</evidence>
<evidence type="ECO:0000256" key="1">
    <source>
        <dbReference type="ARBA" id="ARBA00006135"/>
    </source>
</evidence>
<comment type="similarity">
    <text evidence="1">Belongs to the TrbG/VirB9 family.</text>
</comment>
<keyword evidence="2 3" id="KW-0732">Signal</keyword>
<feature type="chain" id="PRO_5018333279" evidence="3">
    <location>
        <begin position="23"/>
        <end position="233"/>
    </location>
</feature>
<reference evidence="4 5" key="1">
    <citation type="submission" date="2018-11" db="EMBL/GenBank/DDBJ databases">
        <title>Gemmobacter sp. nov., YIM 102744-1 draft genome.</title>
        <authorList>
            <person name="Li G."/>
            <person name="Jiang Y."/>
        </authorList>
    </citation>
    <scope>NUCLEOTIDE SEQUENCE [LARGE SCALE GENOMIC DNA]</scope>
    <source>
        <strain evidence="4 5">YIM 102744-1</strain>
    </source>
</reference>
<dbReference type="InterPro" id="IPR038161">
    <property type="entry name" value="VirB9/CagX/TrbG_C_sf"/>
</dbReference>
<dbReference type="InterPro" id="IPR033645">
    <property type="entry name" value="VirB9/CagX/TrbG_C"/>
</dbReference>